<organism evidence="3 4">
    <name type="scientific">Anaeromyces robustus</name>
    <dbReference type="NCBI Taxonomy" id="1754192"/>
    <lineage>
        <taxon>Eukaryota</taxon>
        <taxon>Fungi</taxon>
        <taxon>Fungi incertae sedis</taxon>
        <taxon>Chytridiomycota</taxon>
        <taxon>Chytridiomycota incertae sedis</taxon>
        <taxon>Neocallimastigomycetes</taxon>
        <taxon>Neocallimastigales</taxon>
        <taxon>Neocallimastigaceae</taxon>
        <taxon>Anaeromyces</taxon>
    </lineage>
</organism>
<keyword evidence="1" id="KW-0732">Signal</keyword>
<dbReference type="OrthoDB" id="2128264at2759"/>
<dbReference type="InterPro" id="IPR036514">
    <property type="entry name" value="SGNH_hydro_sf"/>
</dbReference>
<evidence type="ECO:0000313" key="3">
    <source>
        <dbReference type="EMBL" id="ORX65061.1"/>
    </source>
</evidence>
<reference evidence="3 4" key="1">
    <citation type="submission" date="2016-08" db="EMBL/GenBank/DDBJ databases">
        <title>A Parts List for Fungal Cellulosomes Revealed by Comparative Genomics.</title>
        <authorList>
            <consortium name="DOE Joint Genome Institute"/>
            <person name="Haitjema C.H."/>
            <person name="Gilmore S.P."/>
            <person name="Henske J.K."/>
            <person name="Solomon K.V."/>
            <person name="De Groot R."/>
            <person name="Kuo A."/>
            <person name="Mondo S.J."/>
            <person name="Salamov A.A."/>
            <person name="Labutti K."/>
            <person name="Zhao Z."/>
            <person name="Chiniquy J."/>
            <person name="Barry K."/>
            <person name="Brewer H.M."/>
            <person name="Purvine S.O."/>
            <person name="Wright A.T."/>
            <person name="Boxma B."/>
            <person name="Van Alen T."/>
            <person name="Hackstein J.H."/>
            <person name="Baker S.E."/>
            <person name="Grigoriev I.V."/>
            <person name="O'Malley M.A."/>
        </authorList>
    </citation>
    <scope>NUCLEOTIDE SEQUENCE [LARGE SCALE GENOMIC DNA]</scope>
    <source>
        <strain evidence="3 4">S4</strain>
    </source>
</reference>
<dbReference type="GO" id="GO:0052689">
    <property type="term" value="F:carboxylic ester hydrolase activity"/>
    <property type="evidence" value="ECO:0007669"/>
    <property type="project" value="InterPro"/>
</dbReference>
<feature type="signal peptide" evidence="1">
    <location>
        <begin position="1"/>
        <end position="21"/>
    </location>
</feature>
<dbReference type="CDD" id="cd01831">
    <property type="entry name" value="Endoglucanase_E_like"/>
    <property type="match status" value="1"/>
</dbReference>
<dbReference type="Pfam" id="PF00657">
    <property type="entry name" value="Lipase_GDSL"/>
    <property type="match status" value="1"/>
</dbReference>
<comment type="caution">
    <text evidence="3">The sequence shown here is derived from an EMBL/GenBank/DDBJ whole genome shotgun (WGS) entry which is preliminary data.</text>
</comment>
<dbReference type="InterPro" id="IPR001087">
    <property type="entry name" value="GDSL"/>
</dbReference>
<dbReference type="Pfam" id="PF17996">
    <property type="entry name" value="CE2_N"/>
    <property type="match status" value="1"/>
</dbReference>
<dbReference type="InterPro" id="IPR040794">
    <property type="entry name" value="CE2_N"/>
</dbReference>
<keyword evidence="4" id="KW-1185">Reference proteome</keyword>
<evidence type="ECO:0000313" key="4">
    <source>
        <dbReference type="Proteomes" id="UP000193944"/>
    </source>
</evidence>
<dbReference type="PANTHER" id="PTHR37834:SF2">
    <property type="entry name" value="ESTERASE, SGNH HYDROLASE-TYPE"/>
    <property type="match status" value="1"/>
</dbReference>
<dbReference type="Gene3D" id="3.40.50.1110">
    <property type="entry name" value="SGNH hydrolase"/>
    <property type="match status" value="1"/>
</dbReference>
<dbReference type="Gene3D" id="2.60.120.260">
    <property type="entry name" value="Galactose-binding domain-like"/>
    <property type="match status" value="1"/>
</dbReference>
<dbReference type="SUPFAM" id="SSF52266">
    <property type="entry name" value="SGNH hydrolase"/>
    <property type="match status" value="1"/>
</dbReference>
<dbReference type="EMBL" id="MCFG01000481">
    <property type="protein sequence ID" value="ORX65061.1"/>
    <property type="molecule type" value="Genomic_DNA"/>
</dbReference>
<evidence type="ECO:0000259" key="2">
    <source>
        <dbReference type="Pfam" id="PF17996"/>
    </source>
</evidence>
<evidence type="ECO:0000256" key="1">
    <source>
        <dbReference type="SAM" id="SignalP"/>
    </source>
</evidence>
<feature type="chain" id="PRO_5013390702" description="Carbohydrate esterase 2 N-terminal domain-containing protein" evidence="1">
    <location>
        <begin position="22"/>
        <end position="456"/>
    </location>
</feature>
<sequence>MKLMKIKNLILLAGLSSLTSALPKINNPYLVCSYNDYECKGHQTELCYREVGQCWRINYLNYMKCIRLNDLCSEIWSSNSNESMFNTFEPTKNNVKIIGRAKYIDGSLWVGQTDSGIEFKINGKTATIVVSTDSIYGSLNKETPARLFVYGDNELGLDHLTSSETEEITIEFDEIGEHTIRLLKVSECQMGSIYIDEIKTDSEFILPTAPKSRKIEFIGDSIVCAYGAMDTEGDFTTTTEDGTKSFGYKVAQKFNADYSIFGFSGWGVYSGFNMMGIRNTDLLIPPIYDKLGFLNWNIEHPENTTIAMSNVNWGNNEFEPDLIVINLGTNDETYIDTISNAKTQIAEKINFTNAYKDFIAQIRSIHPNSEILCTLGIMGQNLYPEIENAVNEYVNETNDNKVNAYKLNVQDVEKNGIGILTHPNALSQVDAANEIIDRIETLYGWTPDSNIDISEN</sequence>
<reference evidence="3 4" key="2">
    <citation type="submission" date="2016-08" db="EMBL/GenBank/DDBJ databases">
        <title>Pervasive Adenine N6-methylation of Active Genes in Fungi.</title>
        <authorList>
            <consortium name="DOE Joint Genome Institute"/>
            <person name="Mondo S.J."/>
            <person name="Dannebaum R.O."/>
            <person name="Kuo R.C."/>
            <person name="Labutti K."/>
            <person name="Haridas S."/>
            <person name="Kuo A."/>
            <person name="Salamov A."/>
            <person name="Ahrendt S.R."/>
            <person name="Lipzen A."/>
            <person name="Sullivan W."/>
            <person name="Andreopoulos W.B."/>
            <person name="Clum A."/>
            <person name="Lindquist E."/>
            <person name="Daum C."/>
            <person name="Ramamoorthy G.K."/>
            <person name="Gryganskyi A."/>
            <person name="Culley D."/>
            <person name="Magnuson J.K."/>
            <person name="James T.Y."/>
            <person name="O'Malley M.A."/>
            <person name="Stajich J.E."/>
            <person name="Spatafora J.W."/>
            <person name="Visel A."/>
            <person name="Grigoriev I.V."/>
        </authorList>
    </citation>
    <scope>NUCLEOTIDE SEQUENCE [LARGE SCALE GENOMIC DNA]</scope>
    <source>
        <strain evidence="3 4">S4</strain>
    </source>
</reference>
<protein>
    <recommendedName>
        <fullName evidence="2">Carbohydrate esterase 2 N-terminal domain-containing protein</fullName>
    </recommendedName>
</protein>
<name>A0A1Y1VUT7_9FUNG</name>
<dbReference type="InterPro" id="IPR052762">
    <property type="entry name" value="PCW_deacetylase/CE"/>
</dbReference>
<feature type="domain" description="Carbohydrate esterase 2 N-terminal" evidence="2">
    <location>
        <begin position="98"/>
        <end position="206"/>
    </location>
</feature>
<gene>
    <name evidence="3" type="ORF">BCR32DRAFT_272860</name>
</gene>
<accession>A0A1Y1VUT7</accession>
<dbReference type="Proteomes" id="UP000193944">
    <property type="component" value="Unassembled WGS sequence"/>
</dbReference>
<dbReference type="AlphaFoldDB" id="A0A1Y1VUT7"/>
<dbReference type="InterPro" id="IPR037461">
    <property type="entry name" value="CtCE2-like_dom"/>
</dbReference>
<proteinExistence type="predicted"/>
<dbReference type="PANTHER" id="PTHR37834">
    <property type="entry name" value="GDSL-LIKE LIPASE/ACYLHYDROLASE DOMAIN PROTEIN (AFU_ORTHOLOGUE AFUA_2G00620)"/>
    <property type="match status" value="1"/>
</dbReference>